<dbReference type="GO" id="GO:0005524">
    <property type="term" value="F:ATP binding"/>
    <property type="evidence" value="ECO:0007669"/>
    <property type="project" value="UniProtKB-KW"/>
</dbReference>
<comment type="subcellular location">
    <subcellularLocation>
        <location evidence="4">Cytoplasm</location>
    </subcellularLocation>
</comment>
<evidence type="ECO:0000256" key="6">
    <source>
        <dbReference type="ARBA" id="ARBA00012102"/>
    </source>
</evidence>
<evidence type="ECO:0000256" key="11">
    <source>
        <dbReference type="ARBA" id="ARBA00022741"/>
    </source>
</evidence>
<dbReference type="Gene3D" id="3.30.420.40">
    <property type="match status" value="1"/>
</dbReference>
<dbReference type="FunFam" id="3.30.420.40:FF:000025">
    <property type="entry name" value="pantothenate kinase 2, mitochondrial"/>
    <property type="match status" value="1"/>
</dbReference>
<evidence type="ECO:0000256" key="16">
    <source>
        <dbReference type="ARBA" id="ARBA00023211"/>
    </source>
</evidence>
<comment type="catalytic activity">
    <reaction evidence="1">
        <text>(R)-pantothenate + ATP = (R)-4'-phosphopantothenate + ADP + H(+)</text>
        <dbReference type="Rhea" id="RHEA:16373"/>
        <dbReference type="ChEBI" id="CHEBI:10986"/>
        <dbReference type="ChEBI" id="CHEBI:15378"/>
        <dbReference type="ChEBI" id="CHEBI:29032"/>
        <dbReference type="ChEBI" id="CHEBI:30616"/>
        <dbReference type="ChEBI" id="CHEBI:456216"/>
        <dbReference type="EC" id="2.7.1.33"/>
    </reaction>
</comment>
<evidence type="ECO:0000256" key="8">
    <source>
        <dbReference type="ARBA" id="ARBA00022596"/>
    </source>
</evidence>
<reference evidence="19 20" key="2">
    <citation type="submission" date="2016-08" db="EMBL/GenBank/DDBJ databases">
        <title>Pervasive Adenine N6-methylation of Active Genes in Fungi.</title>
        <authorList>
            <consortium name="DOE Joint Genome Institute"/>
            <person name="Mondo S.J."/>
            <person name="Dannebaum R.O."/>
            <person name="Kuo R.C."/>
            <person name="Labutti K."/>
            <person name="Haridas S."/>
            <person name="Kuo A."/>
            <person name="Salamov A."/>
            <person name="Ahrendt S.R."/>
            <person name="Lipzen A."/>
            <person name="Sullivan W."/>
            <person name="Andreopoulos W.B."/>
            <person name="Clum A."/>
            <person name="Lindquist E."/>
            <person name="Daum C."/>
            <person name="Ramamoorthy G.K."/>
            <person name="Gryganskyi A."/>
            <person name="Culley D."/>
            <person name="Magnuson J.K."/>
            <person name="James T.Y."/>
            <person name="O'Malley M.A."/>
            <person name="Stajich J.E."/>
            <person name="Spatafora J.W."/>
            <person name="Visel A."/>
            <person name="Grigoriev I.V."/>
        </authorList>
    </citation>
    <scope>NUCLEOTIDE SEQUENCE [LARGE SCALE GENOMIC DNA]</scope>
    <source>
        <strain evidence="20">finn</strain>
    </source>
</reference>
<evidence type="ECO:0000256" key="1">
    <source>
        <dbReference type="ARBA" id="ARBA00001206"/>
    </source>
</evidence>
<evidence type="ECO:0000256" key="7">
    <source>
        <dbReference type="ARBA" id="ARBA00022490"/>
    </source>
</evidence>
<evidence type="ECO:0000313" key="19">
    <source>
        <dbReference type="EMBL" id="ORX52574.1"/>
    </source>
</evidence>
<comment type="cofactor">
    <cofactor evidence="3">
        <name>Ni(2+)</name>
        <dbReference type="ChEBI" id="CHEBI:49786"/>
    </cofactor>
</comment>
<evidence type="ECO:0000256" key="3">
    <source>
        <dbReference type="ARBA" id="ARBA00001967"/>
    </source>
</evidence>
<comment type="similarity">
    <text evidence="17">Belongs to the type II pantothenate kinase family.</text>
</comment>
<dbReference type="SUPFAM" id="SSF53067">
    <property type="entry name" value="Actin-like ATPase domain"/>
    <property type="match status" value="2"/>
</dbReference>
<protein>
    <recommendedName>
        <fullName evidence="6">pantothenate kinase</fullName>
        <ecNumber evidence="6">2.7.1.33</ecNumber>
    </recommendedName>
</protein>
<keyword evidence="20" id="KW-1185">Reference proteome</keyword>
<keyword evidence="13" id="KW-0378">Hydrolase</keyword>
<evidence type="ECO:0000256" key="17">
    <source>
        <dbReference type="ARBA" id="ARBA00060870"/>
    </source>
</evidence>
<dbReference type="Gene3D" id="3.40.50.10880">
    <property type="entry name" value="Uncharacterised protein PF01937, DUF89, domain 3"/>
    <property type="match status" value="1"/>
</dbReference>
<dbReference type="GO" id="GO:0004594">
    <property type="term" value="F:pantothenate kinase activity"/>
    <property type="evidence" value="ECO:0007669"/>
    <property type="project" value="UniProtKB-EC"/>
</dbReference>
<dbReference type="GO" id="GO:0015937">
    <property type="term" value="P:coenzyme A biosynthetic process"/>
    <property type="evidence" value="ECO:0007669"/>
    <property type="project" value="UniProtKB-KW"/>
</dbReference>
<dbReference type="Pfam" id="PF01937">
    <property type="entry name" value="ARMT1-like_dom"/>
    <property type="match status" value="1"/>
</dbReference>
<organism evidence="19 20">
    <name type="scientific">Piromyces finnis</name>
    <dbReference type="NCBI Taxonomy" id="1754191"/>
    <lineage>
        <taxon>Eukaryota</taxon>
        <taxon>Fungi</taxon>
        <taxon>Fungi incertae sedis</taxon>
        <taxon>Chytridiomycota</taxon>
        <taxon>Chytridiomycota incertae sedis</taxon>
        <taxon>Neocallimastigomycetes</taxon>
        <taxon>Neocallimastigales</taxon>
        <taxon>Neocallimastigaceae</taxon>
        <taxon>Piromyces</taxon>
    </lineage>
</organism>
<dbReference type="InterPro" id="IPR004567">
    <property type="entry name" value="Type_II_PanK"/>
</dbReference>
<evidence type="ECO:0000256" key="10">
    <source>
        <dbReference type="ARBA" id="ARBA00022723"/>
    </source>
</evidence>
<keyword evidence="16" id="KW-0464">Manganese</keyword>
<dbReference type="EC" id="2.7.1.33" evidence="6"/>
<keyword evidence="15" id="KW-0173">Coenzyme A biosynthesis</keyword>
<keyword evidence="9" id="KW-0808">Transferase</keyword>
<feature type="domain" description="Damage-control phosphatase ARMT1-like metal-binding" evidence="18">
    <location>
        <begin position="455"/>
        <end position="734"/>
    </location>
</feature>
<keyword evidence="7" id="KW-0963">Cytoplasm</keyword>
<dbReference type="AlphaFoldDB" id="A0A1Y1VC80"/>
<dbReference type="InterPro" id="IPR043129">
    <property type="entry name" value="ATPase_NBD"/>
</dbReference>
<dbReference type="GO" id="GO:0046872">
    <property type="term" value="F:metal ion binding"/>
    <property type="evidence" value="ECO:0007669"/>
    <property type="project" value="UniProtKB-KW"/>
</dbReference>
<dbReference type="STRING" id="1754191.A0A1Y1VC80"/>
<comment type="caution">
    <text evidence="19">The sequence shown here is derived from an EMBL/GenBank/DDBJ whole genome shotgun (WGS) entry which is preliminary data.</text>
</comment>
<evidence type="ECO:0000256" key="4">
    <source>
        <dbReference type="ARBA" id="ARBA00004496"/>
    </source>
</evidence>
<keyword evidence="10" id="KW-0479">Metal-binding</keyword>
<evidence type="ECO:0000256" key="9">
    <source>
        <dbReference type="ARBA" id="ARBA00022679"/>
    </source>
</evidence>
<dbReference type="Gene3D" id="3.30.420.510">
    <property type="match status" value="1"/>
</dbReference>
<dbReference type="GO" id="GO:0016787">
    <property type="term" value="F:hydrolase activity"/>
    <property type="evidence" value="ECO:0007669"/>
    <property type="project" value="UniProtKB-KW"/>
</dbReference>
<dbReference type="EMBL" id="MCFH01000015">
    <property type="protein sequence ID" value="ORX52574.1"/>
    <property type="molecule type" value="Genomic_DNA"/>
</dbReference>
<dbReference type="InterPro" id="IPR036075">
    <property type="entry name" value="ARMT-1-like_metal-bd_sf"/>
</dbReference>
<dbReference type="OrthoDB" id="498611at2759"/>
<evidence type="ECO:0000256" key="14">
    <source>
        <dbReference type="ARBA" id="ARBA00022840"/>
    </source>
</evidence>
<comment type="cofactor">
    <cofactor evidence="2">
        <name>Mn(2+)</name>
        <dbReference type="ChEBI" id="CHEBI:29035"/>
    </cofactor>
</comment>
<dbReference type="NCBIfam" id="TIGR00555">
    <property type="entry name" value="panK_eukar"/>
    <property type="match status" value="1"/>
</dbReference>
<dbReference type="SUPFAM" id="SSF111321">
    <property type="entry name" value="AF1104-like"/>
    <property type="match status" value="1"/>
</dbReference>
<dbReference type="Gene3D" id="1.20.1700.10">
    <property type="entry name" value="AF1104-like"/>
    <property type="match status" value="1"/>
</dbReference>
<evidence type="ECO:0000256" key="2">
    <source>
        <dbReference type="ARBA" id="ARBA00001936"/>
    </source>
</evidence>
<dbReference type="GO" id="GO:0005634">
    <property type="term" value="C:nucleus"/>
    <property type="evidence" value="ECO:0007669"/>
    <property type="project" value="TreeGrafter"/>
</dbReference>
<dbReference type="Pfam" id="PF03630">
    <property type="entry name" value="Fumble"/>
    <property type="match status" value="1"/>
</dbReference>
<dbReference type="PANTHER" id="PTHR12280">
    <property type="entry name" value="PANTOTHENATE KINASE"/>
    <property type="match status" value="1"/>
</dbReference>
<keyword evidence="14" id="KW-0067">ATP-binding</keyword>
<gene>
    <name evidence="19" type="ORF">BCR36DRAFT_350046</name>
</gene>
<evidence type="ECO:0000313" key="20">
    <source>
        <dbReference type="Proteomes" id="UP000193719"/>
    </source>
</evidence>
<dbReference type="GO" id="GO:0005829">
    <property type="term" value="C:cytosol"/>
    <property type="evidence" value="ECO:0007669"/>
    <property type="project" value="TreeGrafter"/>
</dbReference>
<dbReference type="InterPro" id="IPR002791">
    <property type="entry name" value="ARMT1-like_metal-bd"/>
</dbReference>
<keyword evidence="8" id="KW-0533">Nickel</keyword>
<dbReference type="Proteomes" id="UP000193719">
    <property type="component" value="Unassembled WGS sequence"/>
</dbReference>
<dbReference type="PANTHER" id="PTHR12280:SF20">
    <property type="entry name" value="4'-PHOSPHOPANTETHEINE PHOSPHATASE"/>
    <property type="match status" value="1"/>
</dbReference>
<proteinExistence type="inferred from homology"/>
<keyword evidence="12" id="KW-0418">Kinase</keyword>
<sequence length="771" mass="87136">MSSRFSFNATDAHIIELSKYRQIAFPQNQRRPVQIGIDIGGSLAKVVWYSQNKNSYAATGGRLNFTKFETENIEKCIEFLKEIIKKDNNENGSMSKRILKATGGGAHKFNKLLNDELNVIVETEDEMECLIIGLNFLVHKIPYEVFTYSETEAEPMVFEEKVIDEEELYPYILVNIGSGVSIIKVTENGKFERIGGSSLGGGTLWGLLSLVTNAQTFDEMLELSKKGHNENVDMLVGDIYGGDYSKIGLKNTAIASSCGKIFRKKPEDRKKVKEEDISRSLLYMISNNLSQIAYLMAQLHQVKRIYFGGCFIRGHPVIMNSLSFGIRFWSKGTIKALFLRHEGYLGALGAFLKHHGNIQEQELLGFSENFTKAERINTTAVNAVGLIDIVPKLTYFPLISSDEYHPDTFDLTNPELQKYWIDTFDKNLHKMVDMALTWQSTHYVNNIENTKIFEDIYRKHLQVLRREPNAYGPLSVRSLLILREQCLHEMGFGDIFEHVKQEEKESALETLPNLLKKIDALPEYEKLGVLIDNVLAGNMFDWGANEVHNMLQKGELNFDSAKTKVKKSEKYFNLNEFRERLDSGPQHKRAVIFVDNSGADIVLGIIPFARYLLNRGTEVILAANTHPCVNDVTYTDLLEIIEKVCTFDDIINDAYNKFGRLMIHETGSGSPCLDLRNINCDLANVCESVDLVIIEGMGRAMHTNFHAKFICDSLKLAVFKNASVAKTLGGNMYDGICLFERGETSLGGIRAKARRSTFSEILETGRFSFSC</sequence>
<comment type="pathway">
    <text evidence="5">Cofactor biosynthesis; coenzyme A biosynthesis; CoA from (R)-pantothenate: step 1/5.</text>
</comment>
<name>A0A1Y1VC80_9FUNG</name>
<dbReference type="CDD" id="cd24123">
    <property type="entry name" value="ASKHA_NBD_PanK-II_Pank4"/>
    <property type="match status" value="1"/>
</dbReference>
<evidence type="ECO:0000256" key="15">
    <source>
        <dbReference type="ARBA" id="ARBA00022993"/>
    </source>
</evidence>
<reference evidence="19 20" key="1">
    <citation type="submission" date="2016-08" db="EMBL/GenBank/DDBJ databases">
        <title>Genomes of anaerobic fungi encode conserved fungal cellulosomes for biomass hydrolysis.</title>
        <authorList>
            <consortium name="DOE Joint Genome Institute"/>
            <person name="Haitjema C.H."/>
            <person name="Gilmore S.P."/>
            <person name="Henske J.K."/>
            <person name="Solomon K.V."/>
            <person name="De Groot R."/>
            <person name="Kuo A."/>
            <person name="Mondo S.J."/>
            <person name="Salamov A.A."/>
            <person name="Labutti K."/>
            <person name="Zhao Z."/>
            <person name="Chiniquy J."/>
            <person name="Barry K."/>
            <person name="Brewer H.M."/>
            <person name="Purvine S.O."/>
            <person name="Wright A.T."/>
            <person name="Boxma B."/>
            <person name="Van Alen T."/>
            <person name="Hackstein J.H."/>
            <person name="Baker S.E."/>
            <person name="Grigoriev I.V."/>
            <person name="O'Malley M.A."/>
        </authorList>
    </citation>
    <scope>NUCLEOTIDE SEQUENCE [LARGE SCALE GENOMIC DNA]</scope>
    <source>
        <strain evidence="20">finn</strain>
    </source>
</reference>
<evidence type="ECO:0000256" key="12">
    <source>
        <dbReference type="ARBA" id="ARBA00022777"/>
    </source>
</evidence>
<evidence type="ECO:0000259" key="18">
    <source>
        <dbReference type="Pfam" id="PF01937"/>
    </source>
</evidence>
<keyword evidence="11" id="KW-0547">Nucleotide-binding</keyword>
<evidence type="ECO:0000256" key="13">
    <source>
        <dbReference type="ARBA" id="ARBA00022801"/>
    </source>
</evidence>
<evidence type="ECO:0000256" key="5">
    <source>
        <dbReference type="ARBA" id="ARBA00005225"/>
    </source>
</evidence>
<accession>A0A1Y1VC80</accession>
<dbReference type="InterPro" id="IPR035073">
    <property type="entry name" value="At2g17340_3_helix_bundle"/>
</dbReference>